<keyword evidence="3" id="KW-1185">Reference proteome</keyword>
<dbReference type="PANTHER" id="PTHR43252">
    <property type="entry name" value="TRANSCRIPTIONAL REGULATOR YQJI"/>
    <property type="match status" value="1"/>
</dbReference>
<dbReference type="InterPro" id="IPR036390">
    <property type="entry name" value="WH_DNA-bd_sf"/>
</dbReference>
<dbReference type="Gene3D" id="1.10.10.10">
    <property type="entry name" value="Winged helix-like DNA-binding domain superfamily/Winged helix DNA-binding domain"/>
    <property type="match status" value="1"/>
</dbReference>
<dbReference type="InterPro" id="IPR005149">
    <property type="entry name" value="Tscrpt_reg_PadR_N"/>
</dbReference>
<dbReference type="SUPFAM" id="SSF46785">
    <property type="entry name" value="Winged helix' DNA-binding domain"/>
    <property type="match status" value="1"/>
</dbReference>
<dbReference type="KEGG" id="pbv:AR543_02315"/>
<dbReference type="PANTHER" id="PTHR43252:SF7">
    <property type="entry name" value="TRANSCRIPTIONAL REGULATOR YQJI"/>
    <property type="match status" value="1"/>
</dbReference>
<dbReference type="AlphaFoldDB" id="A0A172ZBS4"/>
<gene>
    <name evidence="2" type="ORF">AR543_02315</name>
</gene>
<organism evidence="2 3">
    <name type="scientific">Paenibacillus bovis</name>
    <dbReference type="NCBI Taxonomy" id="1616788"/>
    <lineage>
        <taxon>Bacteria</taxon>
        <taxon>Bacillati</taxon>
        <taxon>Bacillota</taxon>
        <taxon>Bacilli</taxon>
        <taxon>Bacillales</taxon>
        <taxon>Paenibacillaceae</taxon>
        <taxon>Paenibacillus</taxon>
    </lineage>
</organism>
<evidence type="ECO:0000313" key="3">
    <source>
        <dbReference type="Proteomes" id="UP000078148"/>
    </source>
</evidence>
<evidence type="ECO:0000259" key="1">
    <source>
        <dbReference type="Pfam" id="PF03551"/>
    </source>
</evidence>
<reference evidence="2 3" key="2">
    <citation type="journal article" date="2016" name="Int. J. Syst. Evol. Microbiol.">
        <title>Paenibacillus bovis sp. nov., isolated from raw yak (Bos grunniens) milk.</title>
        <authorList>
            <person name="Gao C."/>
            <person name="Han J."/>
            <person name="Liu Z."/>
            <person name="Xu X."/>
            <person name="Hang F."/>
            <person name="Wu Z."/>
        </authorList>
    </citation>
    <scope>NUCLEOTIDE SEQUENCE [LARGE SCALE GENOMIC DNA]</scope>
    <source>
        <strain evidence="2 3">BD3526</strain>
    </source>
</reference>
<reference evidence="3" key="1">
    <citation type="submission" date="2015-10" db="EMBL/GenBank/DDBJ databases">
        <title>Genome of Paenibacillus bovis sp. nov.</title>
        <authorList>
            <person name="Wu Z."/>
            <person name="Gao C."/>
            <person name="Liu Z."/>
            <person name="Zheng H."/>
        </authorList>
    </citation>
    <scope>NUCLEOTIDE SEQUENCE [LARGE SCALE GENOMIC DNA]</scope>
    <source>
        <strain evidence="3">BD3526</strain>
    </source>
</reference>
<dbReference type="InterPro" id="IPR036388">
    <property type="entry name" value="WH-like_DNA-bd_sf"/>
</dbReference>
<evidence type="ECO:0000313" key="2">
    <source>
        <dbReference type="EMBL" id="ANF94979.1"/>
    </source>
</evidence>
<dbReference type="EMBL" id="CP013023">
    <property type="protein sequence ID" value="ANF94979.1"/>
    <property type="molecule type" value="Genomic_DNA"/>
</dbReference>
<dbReference type="Proteomes" id="UP000078148">
    <property type="component" value="Chromosome"/>
</dbReference>
<name>A0A172ZBS4_9BACL</name>
<feature type="domain" description="Transcription regulator PadR N-terminal" evidence="1">
    <location>
        <begin position="7"/>
        <end position="81"/>
    </location>
</feature>
<dbReference type="OrthoDB" id="9808762at2"/>
<dbReference type="STRING" id="1616788.AR543_02315"/>
<proteinExistence type="predicted"/>
<dbReference type="Pfam" id="PF03551">
    <property type="entry name" value="PadR"/>
    <property type="match status" value="1"/>
</dbReference>
<accession>A0A172ZBS4</accession>
<protein>
    <recommendedName>
        <fullName evidence="1">Transcription regulator PadR N-terminal domain-containing protein</fullName>
    </recommendedName>
</protein>
<sequence length="186" mass="21757">MSLQIYILGSLWHEERHPYDIKKRILENTSNTVSITDGNLYYNFDALHKKGYLDKVETVQSEGHPDKSNYAITESGREALKDMIYKSFKNPKDIRSLLAPLFFVRLVDISRIQFMLTEAIAQKEQELQEMTARTASWQPVNIEAGYEECYEFLIRYGRSGRTHELDNLKDLLGVISRMQEDRSDRQ</sequence>
<dbReference type="RefSeq" id="WP_060531491.1">
    <property type="nucleotide sequence ID" value="NZ_CP013023.1"/>
</dbReference>